<keyword evidence="2" id="KW-1185">Reference proteome</keyword>
<dbReference type="EMBL" id="JAXOJX010000001">
    <property type="protein sequence ID" value="MDZ5455016.1"/>
    <property type="molecule type" value="Genomic_DNA"/>
</dbReference>
<gene>
    <name evidence="1" type="ORF">SM757_00375</name>
</gene>
<proteinExistence type="predicted"/>
<protein>
    <submittedName>
        <fullName evidence="1">Uncharacterized protein</fullName>
    </submittedName>
</protein>
<organism evidence="1 2">
    <name type="scientific">Azohydromonas lata</name>
    <dbReference type="NCBI Taxonomy" id="45677"/>
    <lineage>
        <taxon>Bacteria</taxon>
        <taxon>Pseudomonadati</taxon>
        <taxon>Pseudomonadota</taxon>
        <taxon>Betaproteobacteria</taxon>
        <taxon>Burkholderiales</taxon>
        <taxon>Sphaerotilaceae</taxon>
        <taxon>Azohydromonas</taxon>
    </lineage>
</organism>
<evidence type="ECO:0000313" key="1">
    <source>
        <dbReference type="EMBL" id="MDZ5455016.1"/>
    </source>
</evidence>
<dbReference type="Proteomes" id="UP001293718">
    <property type="component" value="Unassembled WGS sequence"/>
</dbReference>
<accession>A0ABU5I8Q8</accession>
<sequence>MNALVQRLAVGEPQTPSALQLRLSAKGLLAGVRQAFTHHGETAVRRQGLQQLPAAAAPAAQGALHPDAPGAAPSALCVPAGHDCPGNLTFRARRVRAGAVRHALSQRPAWTMERIELREANEVFRQHQRSLGKLHGHEVAVGVARACDGTLAGAAVASKPRLECLDDALTAELRGIAVADDVPGGASLLLAAISRAALECGFRRLVWRKRADVVPFELIRAGWDRMPDGCLEASSGDRFAIWVRVLREHEWLR</sequence>
<evidence type="ECO:0000313" key="2">
    <source>
        <dbReference type="Proteomes" id="UP001293718"/>
    </source>
</evidence>
<name>A0ABU5I8Q8_9BURK</name>
<reference evidence="1 2" key="1">
    <citation type="submission" date="2023-11" db="EMBL/GenBank/DDBJ databases">
        <title>Draft genome of Azohydromonas lata strain H1 (DSM1123), a polyhydroxyalkanoate producer.</title>
        <authorList>
            <person name="Traversa D."/>
            <person name="D'Addabbo P."/>
            <person name="Pazzani C."/>
            <person name="Manzari C."/>
            <person name="Chiara M."/>
            <person name="Scrascia M."/>
        </authorList>
    </citation>
    <scope>NUCLEOTIDE SEQUENCE [LARGE SCALE GENOMIC DNA]</scope>
    <source>
        <strain evidence="1 2">H1</strain>
        <plasmid evidence="1">unnamed</plasmid>
    </source>
</reference>
<keyword evidence="1" id="KW-0614">Plasmid</keyword>
<dbReference type="RefSeq" id="WP_322464116.1">
    <property type="nucleotide sequence ID" value="NZ_JAXOJX010000001.1"/>
</dbReference>
<comment type="caution">
    <text evidence="1">The sequence shown here is derived from an EMBL/GenBank/DDBJ whole genome shotgun (WGS) entry which is preliminary data.</text>
</comment>
<geneLocation type="plasmid" evidence="1">
    <name>unnamed</name>
</geneLocation>